<dbReference type="PROSITE" id="PS50850">
    <property type="entry name" value="MFS"/>
    <property type="match status" value="1"/>
</dbReference>
<dbReference type="Pfam" id="PF07690">
    <property type="entry name" value="MFS_1"/>
    <property type="match status" value="1"/>
</dbReference>
<reference evidence="9" key="1">
    <citation type="submission" date="2018-12" db="EMBL/GenBank/DDBJ databases">
        <title>Genome sequence of Peanibacillus sp.</title>
        <authorList>
            <person name="Subramani G."/>
            <person name="Srinivasan S."/>
            <person name="Kim M.K."/>
        </authorList>
    </citation>
    <scope>NUCLEOTIDE SEQUENCE [LARGE SCALE GENOMIC DNA]</scope>
    <source>
        <strain evidence="9">18JY67-1</strain>
    </source>
</reference>
<feature type="transmembrane region" description="Helical" evidence="6">
    <location>
        <begin position="362"/>
        <end position="383"/>
    </location>
</feature>
<evidence type="ECO:0000256" key="6">
    <source>
        <dbReference type="SAM" id="Phobius"/>
    </source>
</evidence>
<dbReference type="PANTHER" id="PTHR23530:SF1">
    <property type="entry name" value="PERMEASE, MAJOR FACILITATOR SUPERFAMILY-RELATED"/>
    <property type="match status" value="1"/>
</dbReference>
<dbReference type="EMBL" id="CP034437">
    <property type="protein sequence ID" value="AZN39652.1"/>
    <property type="molecule type" value="Genomic_DNA"/>
</dbReference>
<proteinExistence type="predicted"/>
<evidence type="ECO:0000256" key="4">
    <source>
        <dbReference type="ARBA" id="ARBA00022989"/>
    </source>
</evidence>
<dbReference type="OrthoDB" id="9816124at2"/>
<dbReference type="Gene3D" id="1.20.1250.20">
    <property type="entry name" value="MFS general substrate transporter like domains"/>
    <property type="match status" value="1"/>
</dbReference>
<sequence length="422" mass="45685">MKSVSKLLLVYIVNQSLHWFIIGLILPVSSLFMLEKGLNLQEIGLIFAVSSGAVLLLELPTGGLSDTLGRKRVYLLSLLFLLGAVVLVMISWNLVSLLLGYVLFGAARALSSGSIDAWFVDEFNRLEPGGDLNSKLAKANIYIPLAMGVSALAGGVLPDWLGSYTTHFGAGIYSINFIAMALMIVLQYVLTARLVVEKVHTSRAARMTDGFRQLPLLISDSVRYGIKQTAVFMLLLATFAWGFAFSGLETYWQPQVKSILGADSATWQFGLITAGYFISASIGGLFIGPVARWLNIPFRTLLFVARVLLGILFLVLAAQSSALGFTCFYFVLFMTNGMASAPDSTLFNAQLDESNRSTMQSMSSLFLQLGGLIGSVIHGYIAQNASISVTWYIAGGVLIASGFLYMNVRSADVKKNATVLEA</sequence>
<feature type="transmembrane region" description="Helical" evidence="6">
    <location>
        <begin position="43"/>
        <end position="61"/>
    </location>
</feature>
<evidence type="ECO:0000259" key="7">
    <source>
        <dbReference type="PROSITE" id="PS50850"/>
    </source>
</evidence>
<dbReference type="PANTHER" id="PTHR23530">
    <property type="entry name" value="TRANSPORT PROTEIN-RELATED"/>
    <property type="match status" value="1"/>
</dbReference>
<evidence type="ECO:0000256" key="3">
    <source>
        <dbReference type="ARBA" id="ARBA00022692"/>
    </source>
</evidence>
<keyword evidence="9" id="KW-1185">Reference proteome</keyword>
<keyword evidence="3 6" id="KW-0812">Transmembrane</keyword>
<name>A0A3S9A1V5_9BACL</name>
<dbReference type="SUPFAM" id="SSF103473">
    <property type="entry name" value="MFS general substrate transporter"/>
    <property type="match status" value="1"/>
</dbReference>
<evidence type="ECO:0000256" key="2">
    <source>
        <dbReference type="ARBA" id="ARBA00022448"/>
    </source>
</evidence>
<dbReference type="InterPro" id="IPR020846">
    <property type="entry name" value="MFS_dom"/>
</dbReference>
<feature type="transmembrane region" description="Helical" evidence="6">
    <location>
        <begin position="389"/>
        <end position="408"/>
    </location>
</feature>
<gene>
    <name evidence="8" type="ORF">EJC50_08330</name>
</gene>
<feature type="transmembrane region" description="Helical" evidence="6">
    <location>
        <begin position="173"/>
        <end position="196"/>
    </location>
</feature>
<feature type="transmembrane region" description="Helical" evidence="6">
    <location>
        <begin position="268"/>
        <end position="288"/>
    </location>
</feature>
<evidence type="ECO:0000313" key="9">
    <source>
        <dbReference type="Proteomes" id="UP000272528"/>
    </source>
</evidence>
<dbReference type="GO" id="GO:0005886">
    <property type="term" value="C:plasma membrane"/>
    <property type="evidence" value="ECO:0007669"/>
    <property type="project" value="UniProtKB-SubCell"/>
</dbReference>
<dbReference type="KEGG" id="palb:EJC50_08330"/>
<evidence type="ECO:0000256" key="5">
    <source>
        <dbReference type="ARBA" id="ARBA00023136"/>
    </source>
</evidence>
<dbReference type="InterPro" id="IPR011701">
    <property type="entry name" value="MFS"/>
</dbReference>
<keyword evidence="2" id="KW-0813">Transport</keyword>
<feature type="domain" description="Major facilitator superfamily (MFS) profile" evidence="7">
    <location>
        <begin position="7"/>
        <end position="412"/>
    </location>
</feature>
<feature type="transmembrane region" description="Helical" evidence="6">
    <location>
        <begin position="7"/>
        <end position="31"/>
    </location>
</feature>
<accession>A0A3S9A1V5</accession>
<feature type="transmembrane region" description="Helical" evidence="6">
    <location>
        <begin position="73"/>
        <end position="92"/>
    </location>
</feature>
<dbReference type="Proteomes" id="UP000272528">
    <property type="component" value="Chromosome"/>
</dbReference>
<dbReference type="InterPro" id="IPR053160">
    <property type="entry name" value="MFS_DHA3_Transporter"/>
</dbReference>
<protein>
    <submittedName>
        <fullName evidence="8">MFS transporter</fullName>
    </submittedName>
</protein>
<dbReference type="RefSeq" id="WP_126014439.1">
    <property type="nucleotide sequence ID" value="NZ_CP034437.1"/>
</dbReference>
<dbReference type="GO" id="GO:0022857">
    <property type="term" value="F:transmembrane transporter activity"/>
    <property type="evidence" value="ECO:0007669"/>
    <property type="project" value="InterPro"/>
</dbReference>
<keyword evidence="4 6" id="KW-1133">Transmembrane helix</keyword>
<comment type="subcellular location">
    <subcellularLocation>
        <location evidence="1">Cell membrane</location>
        <topology evidence="1">Multi-pass membrane protein</topology>
    </subcellularLocation>
</comment>
<feature type="transmembrane region" description="Helical" evidence="6">
    <location>
        <begin position="230"/>
        <end position="248"/>
    </location>
</feature>
<feature type="transmembrane region" description="Helical" evidence="6">
    <location>
        <begin position="141"/>
        <end position="161"/>
    </location>
</feature>
<evidence type="ECO:0000313" key="8">
    <source>
        <dbReference type="EMBL" id="AZN39652.1"/>
    </source>
</evidence>
<keyword evidence="5 6" id="KW-0472">Membrane</keyword>
<evidence type="ECO:0000256" key="1">
    <source>
        <dbReference type="ARBA" id="ARBA00004651"/>
    </source>
</evidence>
<dbReference type="InterPro" id="IPR036259">
    <property type="entry name" value="MFS_trans_sf"/>
</dbReference>
<dbReference type="AlphaFoldDB" id="A0A3S9A1V5"/>
<organism evidence="8 9">
    <name type="scientific">Paenibacillus albus</name>
    <dbReference type="NCBI Taxonomy" id="2495582"/>
    <lineage>
        <taxon>Bacteria</taxon>
        <taxon>Bacillati</taxon>
        <taxon>Bacillota</taxon>
        <taxon>Bacilli</taxon>
        <taxon>Bacillales</taxon>
        <taxon>Paenibacillaceae</taxon>
        <taxon>Paenibacillus</taxon>
    </lineage>
</organism>